<dbReference type="Proteomes" id="UP001164746">
    <property type="component" value="Chromosome 3"/>
</dbReference>
<proteinExistence type="predicted"/>
<name>A0ABY7DRS0_MYAAR</name>
<organism evidence="1 2">
    <name type="scientific">Mya arenaria</name>
    <name type="common">Soft-shell clam</name>
    <dbReference type="NCBI Taxonomy" id="6604"/>
    <lineage>
        <taxon>Eukaryota</taxon>
        <taxon>Metazoa</taxon>
        <taxon>Spiralia</taxon>
        <taxon>Lophotrochozoa</taxon>
        <taxon>Mollusca</taxon>
        <taxon>Bivalvia</taxon>
        <taxon>Autobranchia</taxon>
        <taxon>Heteroconchia</taxon>
        <taxon>Euheterodonta</taxon>
        <taxon>Imparidentia</taxon>
        <taxon>Neoheterodontei</taxon>
        <taxon>Myida</taxon>
        <taxon>Myoidea</taxon>
        <taxon>Myidae</taxon>
        <taxon>Mya</taxon>
    </lineage>
</organism>
<dbReference type="EMBL" id="CP111014">
    <property type="protein sequence ID" value="WAQ99040.1"/>
    <property type="molecule type" value="Genomic_DNA"/>
</dbReference>
<keyword evidence="2" id="KW-1185">Reference proteome</keyword>
<evidence type="ECO:0000313" key="1">
    <source>
        <dbReference type="EMBL" id="WAQ99040.1"/>
    </source>
</evidence>
<protein>
    <submittedName>
        <fullName evidence="1">Uncharacterized protein</fullName>
    </submittedName>
</protein>
<sequence length="73" mass="8611">MTPVEAKKNENRVYKNLYADSKAPMPTSSKPKFAVGDRVRITKKKKTFEKSYTPRWTEEVFTKGWDKYGNRSY</sequence>
<gene>
    <name evidence="1" type="ORF">MAR_023413</name>
</gene>
<dbReference type="PANTHER" id="PTHR46585:SF1">
    <property type="entry name" value="CHROMO DOMAIN-CONTAINING PROTEIN"/>
    <property type="match status" value="1"/>
</dbReference>
<reference evidence="1" key="1">
    <citation type="submission" date="2022-11" db="EMBL/GenBank/DDBJ databases">
        <title>Centuries of genome instability and evolution in soft-shell clam transmissible cancer (bioRxiv).</title>
        <authorList>
            <person name="Hart S.F.M."/>
            <person name="Yonemitsu M.A."/>
            <person name="Giersch R.M."/>
            <person name="Beal B.F."/>
            <person name="Arriagada G."/>
            <person name="Davis B.W."/>
            <person name="Ostrander E.A."/>
            <person name="Goff S.P."/>
            <person name="Metzger M.J."/>
        </authorList>
    </citation>
    <scope>NUCLEOTIDE SEQUENCE</scope>
    <source>
        <strain evidence="1">MELC-2E11</strain>
        <tissue evidence="1">Siphon/mantle</tissue>
    </source>
</reference>
<dbReference type="PANTHER" id="PTHR46585">
    <property type="entry name" value="INTEGRASE CORE DOMAIN CONTAINING PROTEIN"/>
    <property type="match status" value="1"/>
</dbReference>
<evidence type="ECO:0000313" key="2">
    <source>
        <dbReference type="Proteomes" id="UP001164746"/>
    </source>
</evidence>
<accession>A0ABY7DRS0</accession>